<dbReference type="Proteomes" id="UP001057498">
    <property type="component" value="Chromosome"/>
</dbReference>
<evidence type="ECO:0000259" key="3">
    <source>
        <dbReference type="Pfam" id="PF13501"/>
    </source>
</evidence>
<dbReference type="InterPro" id="IPR038162">
    <property type="entry name" value="SoxY_sf"/>
</dbReference>
<dbReference type="Pfam" id="PF08770">
    <property type="entry name" value="SoxZ"/>
    <property type="match status" value="1"/>
</dbReference>
<feature type="domain" description="Ig-like SoxY" evidence="3">
    <location>
        <begin position="59"/>
        <end position="170"/>
    </location>
</feature>
<sequence>MTPPLAGADTVHPDRRRLLAAAALLACSPWAPRAAAAPGGLPSQIDHDGSSPEWERLRERLFGGRPLATGAASQVQLIVPLRAAYGASVPVKIVSRLPQAPDRFVRRLTLLVDKNPSPLAATLDLTPALGQADFETRLRVDEYGHMRVISELSDGSLHLASRYVKVSGGCSAPPNRETQHLIGQTRLRLPEGLRPAGQPTPAEVSVVHPNDTGFELNQVTVMFIPPHFVRSIRVRYDGERLFDAEGDFSLSENPSWRFHFLPRRSADGRAEGRLTAEVEDSKEGRFRGALDLTGQPGAAAS</sequence>
<organism evidence="4 5">
    <name type="scientific">Sphaerotilus microaerophilus</name>
    <dbReference type="NCBI Taxonomy" id="2914710"/>
    <lineage>
        <taxon>Bacteria</taxon>
        <taxon>Pseudomonadati</taxon>
        <taxon>Pseudomonadota</taxon>
        <taxon>Betaproteobacteria</taxon>
        <taxon>Burkholderiales</taxon>
        <taxon>Sphaerotilaceae</taxon>
        <taxon>Sphaerotilus</taxon>
    </lineage>
</organism>
<keyword evidence="5" id="KW-1185">Reference proteome</keyword>
<evidence type="ECO:0000259" key="2">
    <source>
        <dbReference type="Pfam" id="PF08770"/>
    </source>
</evidence>
<evidence type="ECO:0008006" key="6">
    <source>
        <dbReference type="Google" id="ProtNLM"/>
    </source>
</evidence>
<dbReference type="EMBL" id="AP025730">
    <property type="protein sequence ID" value="BDI06624.1"/>
    <property type="molecule type" value="Genomic_DNA"/>
</dbReference>
<evidence type="ECO:0000313" key="4">
    <source>
        <dbReference type="EMBL" id="BDI06624.1"/>
    </source>
</evidence>
<dbReference type="NCBIfam" id="TIGR04557">
    <property type="entry name" value="fuse_rel_SoxYZ"/>
    <property type="match status" value="1"/>
</dbReference>
<accession>A0ABN6PN39</accession>
<proteinExistence type="predicted"/>
<dbReference type="InterPro" id="IPR032711">
    <property type="entry name" value="SoxY"/>
</dbReference>
<evidence type="ECO:0000256" key="1">
    <source>
        <dbReference type="SAM" id="MobiDB-lite"/>
    </source>
</evidence>
<dbReference type="SUPFAM" id="SSF81296">
    <property type="entry name" value="E set domains"/>
    <property type="match status" value="1"/>
</dbReference>
<dbReference type="Gene3D" id="2.60.40.10">
    <property type="entry name" value="Immunoglobulins"/>
    <property type="match status" value="1"/>
</dbReference>
<reference evidence="4" key="1">
    <citation type="submission" date="2022-04" db="EMBL/GenBank/DDBJ databases">
        <title>Whole genome sequence of Sphaerotilus sp. FB-5.</title>
        <authorList>
            <person name="Takeda M."/>
            <person name="Narihara S."/>
            <person name="Akimoto M."/>
            <person name="Akimoto R."/>
            <person name="Nishiyashiki S."/>
            <person name="Murakami T."/>
        </authorList>
    </citation>
    <scope>NUCLEOTIDE SEQUENCE</scope>
    <source>
        <strain evidence="4">FB-5</strain>
    </source>
</reference>
<feature type="region of interest" description="Disordered" evidence="1">
    <location>
        <begin position="269"/>
        <end position="301"/>
    </location>
</feature>
<name>A0ABN6PN39_9BURK</name>
<gene>
    <name evidence="4" type="ORF">CATMQ487_35940</name>
</gene>
<dbReference type="InterPro" id="IPR013783">
    <property type="entry name" value="Ig-like_fold"/>
</dbReference>
<protein>
    <recommendedName>
        <fullName evidence="6">Quinoprotein dehydrogenase-associated SoxYZ-like carrier</fullName>
    </recommendedName>
</protein>
<dbReference type="InterPro" id="IPR014880">
    <property type="entry name" value="SoxZ_dom"/>
</dbReference>
<dbReference type="RefSeq" id="WP_251969881.1">
    <property type="nucleotide sequence ID" value="NZ_AP025730.1"/>
</dbReference>
<dbReference type="Gene3D" id="2.60.40.2470">
    <property type="entry name" value="SoxY domain"/>
    <property type="match status" value="1"/>
</dbReference>
<evidence type="ECO:0000313" key="5">
    <source>
        <dbReference type="Proteomes" id="UP001057498"/>
    </source>
</evidence>
<dbReference type="InterPro" id="IPR014756">
    <property type="entry name" value="Ig_E-set"/>
</dbReference>
<feature type="compositionally biased region" description="Basic and acidic residues" evidence="1">
    <location>
        <begin position="269"/>
        <end position="288"/>
    </location>
</feature>
<dbReference type="InterPro" id="IPR030831">
    <property type="entry name" value="Fuse-rel_SoxYZ"/>
</dbReference>
<feature type="domain" description="Sulphur oxidation protein SoxZ" evidence="2">
    <location>
        <begin position="195"/>
        <end position="288"/>
    </location>
</feature>
<dbReference type="Pfam" id="PF13501">
    <property type="entry name" value="SoxY"/>
    <property type="match status" value="1"/>
</dbReference>
<dbReference type="PROSITE" id="PS51318">
    <property type="entry name" value="TAT"/>
    <property type="match status" value="1"/>
</dbReference>
<dbReference type="InterPro" id="IPR006311">
    <property type="entry name" value="TAT_signal"/>
</dbReference>